<organism evidence="2">
    <name type="scientific">Anguilla anguilla</name>
    <name type="common">European freshwater eel</name>
    <name type="synonym">Muraena anguilla</name>
    <dbReference type="NCBI Taxonomy" id="7936"/>
    <lineage>
        <taxon>Eukaryota</taxon>
        <taxon>Metazoa</taxon>
        <taxon>Chordata</taxon>
        <taxon>Craniata</taxon>
        <taxon>Vertebrata</taxon>
        <taxon>Euteleostomi</taxon>
        <taxon>Actinopterygii</taxon>
        <taxon>Neopterygii</taxon>
        <taxon>Teleostei</taxon>
        <taxon>Anguilliformes</taxon>
        <taxon>Anguillidae</taxon>
        <taxon>Anguilla</taxon>
    </lineage>
</organism>
<proteinExistence type="predicted"/>
<sequence>MRCGGETPEQGRDVHEDWPPAEGCKGRTRDEGGEGKEKKIF</sequence>
<name>A0A0E9T4Z6_ANGAN</name>
<dbReference type="EMBL" id="GBXM01059878">
    <property type="protein sequence ID" value="JAH48699.1"/>
    <property type="molecule type" value="Transcribed_RNA"/>
</dbReference>
<dbReference type="AlphaFoldDB" id="A0A0E9T4Z6"/>
<evidence type="ECO:0000256" key="1">
    <source>
        <dbReference type="SAM" id="MobiDB-lite"/>
    </source>
</evidence>
<reference evidence="2" key="2">
    <citation type="journal article" date="2015" name="Fish Shellfish Immunol.">
        <title>Early steps in the European eel (Anguilla anguilla)-Vibrio vulnificus interaction in the gills: Role of the RtxA13 toxin.</title>
        <authorList>
            <person name="Callol A."/>
            <person name="Pajuelo D."/>
            <person name="Ebbesson L."/>
            <person name="Teles M."/>
            <person name="MacKenzie S."/>
            <person name="Amaro C."/>
        </authorList>
    </citation>
    <scope>NUCLEOTIDE SEQUENCE</scope>
</reference>
<accession>A0A0E9T4Z6</accession>
<feature type="compositionally biased region" description="Basic and acidic residues" evidence="1">
    <location>
        <begin position="9"/>
        <end position="41"/>
    </location>
</feature>
<reference evidence="2" key="1">
    <citation type="submission" date="2014-11" db="EMBL/GenBank/DDBJ databases">
        <authorList>
            <person name="Amaro Gonzalez C."/>
        </authorList>
    </citation>
    <scope>NUCLEOTIDE SEQUENCE</scope>
</reference>
<feature type="region of interest" description="Disordered" evidence="1">
    <location>
        <begin position="1"/>
        <end position="41"/>
    </location>
</feature>
<evidence type="ECO:0000313" key="2">
    <source>
        <dbReference type="EMBL" id="JAH48699.1"/>
    </source>
</evidence>
<protein>
    <submittedName>
        <fullName evidence="2">Uncharacterized protein</fullName>
    </submittedName>
</protein>